<proteinExistence type="predicted"/>
<keyword evidence="3" id="KW-1185">Reference proteome</keyword>
<evidence type="ECO:0000313" key="3">
    <source>
        <dbReference type="Proteomes" id="UP000234323"/>
    </source>
</evidence>
<dbReference type="EMBL" id="LLXI01001605">
    <property type="protein sequence ID" value="PKY54417.1"/>
    <property type="molecule type" value="Genomic_DNA"/>
</dbReference>
<organism evidence="2 3">
    <name type="scientific">Rhizophagus irregularis</name>
    <dbReference type="NCBI Taxonomy" id="588596"/>
    <lineage>
        <taxon>Eukaryota</taxon>
        <taxon>Fungi</taxon>
        <taxon>Fungi incertae sedis</taxon>
        <taxon>Mucoromycota</taxon>
        <taxon>Glomeromycotina</taxon>
        <taxon>Glomeromycetes</taxon>
        <taxon>Glomerales</taxon>
        <taxon>Glomeraceae</taxon>
        <taxon>Rhizophagus</taxon>
    </lineage>
</organism>
<name>A0A2I1H6C2_9GLOM</name>
<evidence type="ECO:0000256" key="1">
    <source>
        <dbReference type="SAM" id="MobiDB-lite"/>
    </source>
</evidence>
<comment type="caution">
    <text evidence="2">The sequence shown here is derived from an EMBL/GenBank/DDBJ whole genome shotgun (WGS) entry which is preliminary data.</text>
</comment>
<feature type="compositionally biased region" description="Basic residues" evidence="1">
    <location>
        <begin position="44"/>
        <end position="66"/>
    </location>
</feature>
<evidence type="ECO:0000313" key="2">
    <source>
        <dbReference type="EMBL" id="PKY54417.1"/>
    </source>
</evidence>
<sequence length="104" mass="11961">MKSLTSIVDKGDKYLIIFFESQKDLHNALEVQQPWKLTESHTPFQKKKVKSDKDKKKNLKSLKGKKADRNSSTSSKNSRDKSKKPAKMNDDTRSLLKLILNLLT</sequence>
<feature type="region of interest" description="Disordered" evidence="1">
    <location>
        <begin position="39"/>
        <end position="91"/>
    </location>
</feature>
<reference evidence="2 3" key="1">
    <citation type="submission" date="2015-10" db="EMBL/GenBank/DDBJ databases">
        <title>Genome analyses suggest a sexual origin of heterokaryosis in a supposedly ancient asexual fungus.</title>
        <authorList>
            <person name="Ropars J."/>
            <person name="Sedzielewska K."/>
            <person name="Noel J."/>
            <person name="Charron P."/>
            <person name="Farinelli L."/>
            <person name="Marton T."/>
            <person name="Kruger M."/>
            <person name="Pelin A."/>
            <person name="Brachmann A."/>
            <person name="Corradi N."/>
        </authorList>
    </citation>
    <scope>NUCLEOTIDE SEQUENCE [LARGE SCALE GENOMIC DNA]</scope>
    <source>
        <strain evidence="2 3">A4</strain>
    </source>
</reference>
<gene>
    <name evidence="2" type="ORF">RhiirA4_473224</name>
</gene>
<protein>
    <submittedName>
        <fullName evidence="2">Uncharacterized protein</fullName>
    </submittedName>
</protein>
<dbReference type="Proteomes" id="UP000234323">
    <property type="component" value="Unassembled WGS sequence"/>
</dbReference>
<accession>A0A2I1H6C2</accession>
<dbReference type="AlphaFoldDB" id="A0A2I1H6C2"/>